<evidence type="ECO:0000256" key="3">
    <source>
        <dbReference type="ARBA" id="ARBA00022692"/>
    </source>
</evidence>
<dbReference type="PROSITE" id="PS50850">
    <property type="entry name" value="MFS"/>
    <property type="match status" value="1"/>
</dbReference>
<feature type="transmembrane region" description="Helical" evidence="6">
    <location>
        <begin position="148"/>
        <end position="171"/>
    </location>
</feature>
<keyword evidence="4 6" id="KW-1133">Transmembrane helix</keyword>
<keyword evidence="3 6" id="KW-0812">Transmembrane</keyword>
<evidence type="ECO:0000256" key="5">
    <source>
        <dbReference type="ARBA" id="ARBA00023136"/>
    </source>
</evidence>
<feature type="transmembrane region" description="Helical" evidence="6">
    <location>
        <begin position="341"/>
        <end position="361"/>
    </location>
</feature>
<evidence type="ECO:0000256" key="2">
    <source>
        <dbReference type="ARBA" id="ARBA00022448"/>
    </source>
</evidence>
<evidence type="ECO:0000313" key="9">
    <source>
        <dbReference type="Proteomes" id="UP000634476"/>
    </source>
</evidence>
<gene>
    <name evidence="8" type="ORF">Pta02_28500</name>
</gene>
<protein>
    <submittedName>
        <fullName evidence="8">MFS transporter</fullName>
    </submittedName>
</protein>
<feature type="transmembrane region" description="Helical" evidence="6">
    <location>
        <begin position="367"/>
        <end position="389"/>
    </location>
</feature>
<feature type="transmembrane region" description="Helical" evidence="6">
    <location>
        <begin position="271"/>
        <end position="293"/>
    </location>
</feature>
<evidence type="ECO:0000256" key="4">
    <source>
        <dbReference type="ARBA" id="ARBA00022989"/>
    </source>
</evidence>
<reference evidence="8" key="1">
    <citation type="submission" date="2021-01" db="EMBL/GenBank/DDBJ databases">
        <title>Whole genome shotgun sequence of Planobispora takensis NBRC 109077.</title>
        <authorList>
            <person name="Komaki H."/>
            <person name="Tamura T."/>
        </authorList>
    </citation>
    <scope>NUCLEOTIDE SEQUENCE</scope>
    <source>
        <strain evidence="8">NBRC 109077</strain>
    </source>
</reference>
<comment type="caution">
    <text evidence="8">The sequence shown here is derived from an EMBL/GenBank/DDBJ whole genome shotgun (WGS) entry which is preliminary data.</text>
</comment>
<keyword evidence="5 6" id="KW-0472">Membrane</keyword>
<accession>A0A8J3SUQ4</accession>
<feature type="transmembrane region" description="Helical" evidence="6">
    <location>
        <begin position="233"/>
        <end position="250"/>
    </location>
</feature>
<name>A0A8J3SUQ4_9ACTN</name>
<keyword evidence="9" id="KW-1185">Reference proteome</keyword>
<dbReference type="Gene3D" id="1.20.1720.10">
    <property type="entry name" value="Multidrug resistance protein D"/>
    <property type="match status" value="1"/>
</dbReference>
<dbReference type="InterPro" id="IPR011701">
    <property type="entry name" value="MFS"/>
</dbReference>
<evidence type="ECO:0000313" key="8">
    <source>
        <dbReference type="EMBL" id="GII00842.1"/>
    </source>
</evidence>
<dbReference type="InterPro" id="IPR020846">
    <property type="entry name" value="MFS_dom"/>
</dbReference>
<keyword evidence="2" id="KW-0813">Transport</keyword>
<dbReference type="GO" id="GO:0005886">
    <property type="term" value="C:plasma membrane"/>
    <property type="evidence" value="ECO:0007669"/>
    <property type="project" value="UniProtKB-SubCell"/>
</dbReference>
<feature type="transmembrane region" description="Helical" evidence="6">
    <location>
        <begin position="410"/>
        <end position="429"/>
    </location>
</feature>
<dbReference type="Proteomes" id="UP000634476">
    <property type="component" value="Unassembled WGS sequence"/>
</dbReference>
<dbReference type="PANTHER" id="PTHR42718:SF9">
    <property type="entry name" value="MAJOR FACILITATOR SUPERFAMILY MULTIDRUG TRANSPORTER MFSC"/>
    <property type="match status" value="1"/>
</dbReference>
<sequence length="477" mass="48933">MAPARIRSAHMTQTSNPPPVKVSAVVGLLVFVEITSGLIQGMMLPITPAIGAAHGVSNASLHWVSAVQLLSAAICVPIFARLGDMYGHRRLLRISLLFLLAGSALVAWASSFELLLVGRALMGPMSALLPLEFGIVRSRLEPERARSAIGMLVGSLTLGTSLGLIVGGVVHTVLKDVHLTLTVPVVMTALCVVVVAFWVPESVERAVASIDWAGAAALSVGLVTLLLGIGDGSAVLLGAAAAVLALWAWIELRAEHPMVDVRNLLRPRLTGLYVASFMLGFAMFGAQTASATFMASVPEKVGYGFAFSALSLALMMIPSGLFAMAGASAMARIGTGIGHDATLLLGLGLTAAGYLLVAVLHANPAQFLATTALVSLGTGVALASIPALIAERAPITDIAISTGMYNTFKTLGGSVSGAVFAGVLSTMVIEGGTSPAESGYVTVWLICAGASVLAVLFLLAVSRRASAPVPALPVKES</sequence>
<feature type="transmembrane region" description="Helical" evidence="6">
    <location>
        <begin position="177"/>
        <end position="199"/>
    </location>
</feature>
<feature type="domain" description="Major facilitator superfamily (MFS) profile" evidence="7">
    <location>
        <begin position="25"/>
        <end position="466"/>
    </location>
</feature>
<dbReference type="PANTHER" id="PTHR42718">
    <property type="entry name" value="MAJOR FACILITATOR SUPERFAMILY MULTIDRUG TRANSPORTER MFSC"/>
    <property type="match status" value="1"/>
</dbReference>
<dbReference type="Gene3D" id="1.20.1250.20">
    <property type="entry name" value="MFS general substrate transporter like domains"/>
    <property type="match status" value="1"/>
</dbReference>
<proteinExistence type="predicted"/>
<feature type="transmembrane region" description="Helical" evidence="6">
    <location>
        <begin position="20"/>
        <end position="39"/>
    </location>
</feature>
<comment type="subcellular location">
    <subcellularLocation>
        <location evidence="1">Cell membrane</location>
        <topology evidence="1">Multi-pass membrane protein</topology>
    </subcellularLocation>
</comment>
<organism evidence="8 9">
    <name type="scientific">Planobispora takensis</name>
    <dbReference type="NCBI Taxonomy" id="1367882"/>
    <lineage>
        <taxon>Bacteria</taxon>
        <taxon>Bacillati</taxon>
        <taxon>Actinomycetota</taxon>
        <taxon>Actinomycetes</taxon>
        <taxon>Streptosporangiales</taxon>
        <taxon>Streptosporangiaceae</taxon>
        <taxon>Planobispora</taxon>
    </lineage>
</organism>
<dbReference type="Pfam" id="PF07690">
    <property type="entry name" value="MFS_1"/>
    <property type="match status" value="1"/>
</dbReference>
<dbReference type="EMBL" id="BOOK01000018">
    <property type="protein sequence ID" value="GII00842.1"/>
    <property type="molecule type" value="Genomic_DNA"/>
</dbReference>
<feature type="transmembrane region" description="Helical" evidence="6">
    <location>
        <begin position="441"/>
        <end position="461"/>
    </location>
</feature>
<dbReference type="InterPro" id="IPR036259">
    <property type="entry name" value="MFS_trans_sf"/>
</dbReference>
<evidence type="ECO:0000256" key="1">
    <source>
        <dbReference type="ARBA" id="ARBA00004651"/>
    </source>
</evidence>
<evidence type="ECO:0000259" key="7">
    <source>
        <dbReference type="PROSITE" id="PS50850"/>
    </source>
</evidence>
<feature type="transmembrane region" description="Helical" evidence="6">
    <location>
        <begin position="305"/>
        <end position="329"/>
    </location>
</feature>
<evidence type="ECO:0000256" key="6">
    <source>
        <dbReference type="SAM" id="Phobius"/>
    </source>
</evidence>
<dbReference type="AlphaFoldDB" id="A0A8J3SUQ4"/>
<dbReference type="SUPFAM" id="SSF103473">
    <property type="entry name" value="MFS general substrate transporter"/>
    <property type="match status" value="1"/>
</dbReference>
<dbReference type="GO" id="GO:0022857">
    <property type="term" value="F:transmembrane transporter activity"/>
    <property type="evidence" value="ECO:0007669"/>
    <property type="project" value="InterPro"/>
</dbReference>
<feature type="transmembrane region" description="Helical" evidence="6">
    <location>
        <begin position="91"/>
        <end position="110"/>
    </location>
</feature>
<feature type="transmembrane region" description="Helical" evidence="6">
    <location>
        <begin position="59"/>
        <end position="79"/>
    </location>
</feature>